<dbReference type="PRINTS" id="PR00196">
    <property type="entry name" value="ANNEXIN"/>
</dbReference>
<keyword evidence="3 8" id="KW-0677">Repeat</keyword>
<evidence type="ECO:0000256" key="5">
    <source>
        <dbReference type="ARBA" id="ARBA00023216"/>
    </source>
</evidence>
<dbReference type="PROSITE" id="PS51897">
    <property type="entry name" value="ANNEXIN_2"/>
    <property type="match status" value="4"/>
</dbReference>
<dbReference type="GO" id="GO:0005544">
    <property type="term" value="F:calcium-dependent phospholipid binding"/>
    <property type="evidence" value="ECO:0007669"/>
    <property type="project" value="UniProtKB-KW"/>
</dbReference>
<dbReference type="GO" id="GO:0005886">
    <property type="term" value="C:plasma membrane"/>
    <property type="evidence" value="ECO:0007669"/>
    <property type="project" value="TreeGrafter"/>
</dbReference>
<dbReference type="InterPro" id="IPR018252">
    <property type="entry name" value="Annexin_repeat_CS"/>
</dbReference>
<proteinExistence type="inferred from homology"/>
<dbReference type="Gene3D" id="1.10.220.10">
    <property type="entry name" value="Annexin"/>
    <property type="match status" value="6"/>
</dbReference>
<evidence type="ECO:0000256" key="6">
    <source>
        <dbReference type="ARBA" id="ARBA00023302"/>
    </source>
</evidence>
<feature type="compositionally biased region" description="Basic and acidic residues" evidence="9">
    <location>
        <begin position="387"/>
        <end position="398"/>
    </location>
</feature>
<dbReference type="PANTHER" id="PTHR10502">
    <property type="entry name" value="ANNEXIN"/>
    <property type="match status" value="1"/>
</dbReference>
<feature type="region of interest" description="Disordered" evidence="9">
    <location>
        <begin position="569"/>
        <end position="620"/>
    </location>
</feature>
<feature type="compositionally biased region" description="Basic and acidic residues" evidence="9">
    <location>
        <begin position="205"/>
        <end position="220"/>
    </location>
</feature>
<keyword evidence="6 8" id="KW-0111">Calcium/phospholipid-binding</keyword>
<comment type="similarity">
    <text evidence="1 8">Belongs to the annexin family.</text>
</comment>
<dbReference type="AlphaFoldDB" id="K1QDT7"/>
<dbReference type="GO" id="GO:0001786">
    <property type="term" value="F:phosphatidylserine binding"/>
    <property type="evidence" value="ECO:0007669"/>
    <property type="project" value="TreeGrafter"/>
</dbReference>
<protein>
    <recommendedName>
        <fullName evidence="8">Annexin</fullName>
    </recommendedName>
</protein>
<feature type="region of interest" description="Disordered" evidence="9">
    <location>
        <begin position="384"/>
        <end position="412"/>
    </location>
</feature>
<dbReference type="SMART" id="SM00335">
    <property type="entry name" value="ANX"/>
    <property type="match status" value="4"/>
</dbReference>
<dbReference type="HOGENOM" id="CLU_305937_0_0_1"/>
<dbReference type="GO" id="GO:0012506">
    <property type="term" value="C:vesicle membrane"/>
    <property type="evidence" value="ECO:0007669"/>
    <property type="project" value="TreeGrafter"/>
</dbReference>
<dbReference type="GO" id="GO:0005634">
    <property type="term" value="C:nucleus"/>
    <property type="evidence" value="ECO:0007669"/>
    <property type="project" value="TreeGrafter"/>
</dbReference>
<comment type="function">
    <text evidence="7">Calcium/phospholipid-binding protein which promotes membrane fusion and is involved in exocytosis.</text>
</comment>
<accession>K1QDT7</accession>
<dbReference type="PANTHER" id="PTHR10502:SF239">
    <property type="entry name" value="ANNEXIN A7"/>
    <property type="match status" value="1"/>
</dbReference>
<dbReference type="FunFam" id="1.10.220.10:FF:000001">
    <property type="entry name" value="Annexin"/>
    <property type="match status" value="1"/>
</dbReference>
<evidence type="ECO:0000256" key="3">
    <source>
        <dbReference type="ARBA" id="ARBA00022737"/>
    </source>
</evidence>
<feature type="compositionally biased region" description="Acidic residues" evidence="9">
    <location>
        <begin position="399"/>
        <end position="410"/>
    </location>
</feature>
<dbReference type="EMBL" id="JH817548">
    <property type="protein sequence ID" value="EKC29249.1"/>
    <property type="molecule type" value="Genomic_DNA"/>
</dbReference>
<keyword evidence="4 8" id="KW-0106">Calcium</keyword>
<dbReference type="InterPro" id="IPR018502">
    <property type="entry name" value="Annexin_repeat"/>
</dbReference>
<evidence type="ECO:0000256" key="8">
    <source>
        <dbReference type="RuleBase" id="RU003540"/>
    </source>
</evidence>
<name>K1QDT7_MAGGI</name>
<dbReference type="GO" id="GO:0005737">
    <property type="term" value="C:cytoplasm"/>
    <property type="evidence" value="ECO:0007669"/>
    <property type="project" value="TreeGrafter"/>
</dbReference>
<keyword evidence="5 8" id="KW-0041">Annexin</keyword>
<feature type="region of interest" description="Disordered" evidence="9">
    <location>
        <begin position="640"/>
        <end position="668"/>
    </location>
</feature>
<feature type="compositionally biased region" description="Basic and acidic residues" evidence="9">
    <location>
        <begin position="640"/>
        <end position="653"/>
    </location>
</feature>
<evidence type="ECO:0000256" key="7">
    <source>
        <dbReference type="ARBA" id="ARBA00037210"/>
    </source>
</evidence>
<feature type="compositionally biased region" description="Basic and acidic residues" evidence="9">
    <location>
        <begin position="173"/>
        <end position="191"/>
    </location>
</feature>
<gene>
    <name evidence="10" type="ORF">CGI_10027464</name>
</gene>
<organism evidence="10">
    <name type="scientific">Magallana gigas</name>
    <name type="common">Pacific oyster</name>
    <name type="synonym">Crassostrea gigas</name>
    <dbReference type="NCBI Taxonomy" id="29159"/>
    <lineage>
        <taxon>Eukaryota</taxon>
        <taxon>Metazoa</taxon>
        <taxon>Spiralia</taxon>
        <taxon>Lophotrochozoa</taxon>
        <taxon>Mollusca</taxon>
        <taxon>Bivalvia</taxon>
        <taxon>Autobranchia</taxon>
        <taxon>Pteriomorphia</taxon>
        <taxon>Ostreida</taxon>
        <taxon>Ostreoidea</taxon>
        <taxon>Ostreidae</taxon>
        <taxon>Magallana</taxon>
    </lineage>
</organism>
<feature type="region of interest" description="Disordered" evidence="9">
    <location>
        <begin position="173"/>
        <end position="230"/>
    </location>
</feature>
<evidence type="ECO:0000256" key="2">
    <source>
        <dbReference type="ARBA" id="ARBA00008315"/>
    </source>
</evidence>
<comment type="similarity">
    <text evidence="2">Belongs to the CFAP97 family.</text>
</comment>
<evidence type="ECO:0000313" key="10">
    <source>
        <dbReference type="EMBL" id="EKC29249.1"/>
    </source>
</evidence>
<feature type="compositionally biased region" description="Basic and acidic residues" evidence="9">
    <location>
        <begin position="601"/>
        <end position="614"/>
    </location>
</feature>
<dbReference type="Pfam" id="PF13879">
    <property type="entry name" value="Hmw_CFAP97"/>
    <property type="match status" value="1"/>
</dbReference>
<dbReference type="InterPro" id="IPR037104">
    <property type="entry name" value="Annexin_sf"/>
</dbReference>
<evidence type="ECO:0000256" key="4">
    <source>
        <dbReference type="ARBA" id="ARBA00022837"/>
    </source>
</evidence>
<reference evidence="10" key="1">
    <citation type="journal article" date="2012" name="Nature">
        <title>The oyster genome reveals stress adaptation and complexity of shell formation.</title>
        <authorList>
            <person name="Zhang G."/>
            <person name="Fang X."/>
            <person name="Guo X."/>
            <person name="Li L."/>
            <person name="Luo R."/>
            <person name="Xu F."/>
            <person name="Yang P."/>
            <person name="Zhang L."/>
            <person name="Wang X."/>
            <person name="Qi H."/>
            <person name="Xiong Z."/>
            <person name="Que H."/>
            <person name="Xie Y."/>
            <person name="Holland P.W."/>
            <person name="Paps J."/>
            <person name="Zhu Y."/>
            <person name="Wu F."/>
            <person name="Chen Y."/>
            <person name="Wang J."/>
            <person name="Peng C."/>
            <person name="Meng J."/>
            <person name="Yang L."/>
            <person name="Liu J."/>
            <person name="Wen B."/>
            <person name="Zhang N."/>
            <person name="Huang Z."/>
            <person name="Zhu Q."/>
            <person name="Feng Y."/>
            <person name="Mount A."/>
            <person name="Hedgecock D."/>
            <person name="Xu Z."/>
            <person name="Liu Y."/>
            <person name="Domazet-Loso T."/>
            <person name="Du Y."/>
            <person name="Sun X."/>
            <person name="Zhang S."/>
            <person name="Liu B."/>
            <person name="Cheng P."/>
            <person name="Jiang X."/>
            <person name="Li J."/>
            <person name="Fan D."/>
            <person name="Wang W."/>
            <person name="Fu W."/>
            <person name="Wang T."/>
            <person name="Wang B."/>
            <person name="Zhang J."/>
            <person name="Peng Z."/>
            <person name="Li Y."/>
            <person name="Li N."/>
            <person name="Wang J."/>
            <person name="Chen M."/>
            <person name="He Y."/>
            <person name="Tan F."/>
            <person name="Song X."/>
            <person name="Zheng Q."/>
            <person name="Huang R."/>
            <person name="Yang H."/>
            <person name="Du X."/>
            <person name="Chen L."/>
            <person name="Yang M."/>
            <person name="Gaffney P.M."/>
            <person name="Wang S."/>
            <person name="Luo L."/>
            <person name="She Z."/>
            <person name="Ming Y."/>
            <person name="Huang W."/>
            <person name="Zhang S."/>
            <person name="Huang B."/>
            <person name="Zhang Y."/>
            <person name="Qu T."/>
            <person name="Ni P."/>
            <person name="Miao G."/>
            <person name="Wang J."/>
            <person name="Wang Q."/>
            <person name="Steinberg C.E."/>
            <person name="Wang H."/>
            <person name="Li N."/>
            <person name="Qian L."/>
            <person name="Zhang G."/>
            <person name="Li Y."/>
            <person name="Yang H."/>
            <person name="Liu X."/>
            <person name="Wang J."/>
            <person name="Yin Y."/>
            <person name="Wang J."/>
        </authorList>
    </citation>
    <scope>NUCLEOTIDE SEQUENCE [LARGE SCALE GENOMIC DNA]</scope>
    <source>
        <strain evidence="10">05x7-T-G4-1.051#20</strain>
    </source>
</reference>
<dbReference type="PROSITE" id="PS00223">
    <property type="entry name" value="ANNEXIN_1"/>
    <property type="match status" value="1"/>
</dbReference>
<evidence type="ECO:0000256" key="1">
    <source>
        <dbReference type="ARBA" id="ARBA00007831"/>
    </source>
</evidence>
<dbReference type="InterPro" id="IPR001464">
    <property type="entry name" value="Annexin"/>
</dbReference>
<feature type="compositionally biased region" description="Polar residues" evidence="9">
    <location>
        <begin position="655"/>
        <end position="668"/>
    </location>
</feature>
<comment type="domain">
    <text evidence="8">A pair of annexin repeats may form one binding site for calcium and phospholipid.</text>
</comment>
<dbReference type="GO" id="GO:0005509">
    <property type="term" value="F:calcium ion binding"/>
    <property type="evidence" value="ECO:0007669"/>
    <property type="project" value="InterPro"/>
</dbReference>
<evidence type="ECO:0000256" key="9">
    <source>
        <dbReference type="SAM" id="MobiDB-lite"/>
    </source>
</evidence>
<dbReference type="Pfam" id="PF00191">
    <property type="entry name" value="Annexin"/>
    <property type="match status" value="3"/>
</dbReference>
<sequence length="969" mass="111387">MPGPGFPVANKILYKYEQDRAYRLHRQKVNASRPTVKNKQPKKYPHLILQLKKIQLEEERQAEVDHENRLLLQKMSKIMKEPALVDSWNEYHTKSLNLPQREKQLREIQMENIGLAKRLEHTRPVIRSDELEGEYQQKKYLQMLWNENSKDYDMVIPRHQRYRQLRKMKEAELAKEREEKEANGEDDKKESLPPITIRYNADTYRSTRSDNGDKERKSDDGSTMDKSQFSSQVDNDAKALFKVAKNLDLCGVGNSDVMSSECLFRDEAYFFVNNYKMGTLKEPLEETLRQCPFDDLASELRSGLGEDWDCVIDALLKSKATGSAKLLHDALEEGDYPMAVEILFTCKNTDLADLRGSFRQEYSQSIDTTINEKTEDPERSLLATLAKGDRDESNKVDESTAETDAEDLYESGDGRWSSDAGKFLKLLRTRNNKHITVVLNLYKIHNKGVEATEDIARECSRSYAEALTALINSLHGPENHFAERLFRTMSPTNPEFVNLLVIDMPAVRKAYKKKFDAELVDDIKHKCQHTTTKVLVEIANKTPPNWPKSKRFVDKRVRLPSIVYRRSSNDGSQHLTIQQTQTQKKWKGANPVPQQTKPPIKRVEPISKGPDMKHNPLGQPSMRVAADTSIQRREEEKLKQLEKEHRREEERQKKNISGTIKPANNFNPSTDCERLHDALMEDHPDEDVIIEVLTTRSNGQRQILKNKWSSKYKKHSLESRLKEKLSVDYDETIMGMMMTPSEYDAHCLHEALDGMGLSDPVLVGILCTRDAKEMKEIKDIFKKEYKKDLTEEITAHIDPDLAEFVTLLCQGDRDQGKEVNAQKARKDAEKMNKNGRVDVVDKAFRDVVLKKNHAQVKQTFEEFEQLTGSDIYQSIADTVVGETEDAYISLVKAIEDPGRFYVEKLFSSFGGIGTNEDNIIRIIISRSEIDMRDIKVEFQKRNQKSLSAMLKADFPGDSKNMLLAILGDS</sequence>
<dbReference type="SUPFAM" id="SSF47874">
    <property type="entry name" value="Annexin"/>
    <property type="match status" value="2"/>
</dbReference>
<dbReference type="InParanoid" id="K1QDT7"/>
<dbReference type="InterPro" id="IPR029488">
    <property type="entry name" value="Hmw/CFAP97"/>
</dbReference>